<evidence type="ECO:0000313" key="3">
    <source>
        <dbReference type="Proteomes" id="UP001221546"/>
    </source>
</evidence>
<feature type="transmembrane region" description="Helical" evidence="1">
    <location>
        <begin position="6"/>
        <end position="26"/>
    </location>
</feature>
<name>A0ABY8JD33_9BRAD</name>
<organism evidence="2 3">
    <name type="scientific">Bradyrhizobium brasilense</name>
    <dbReference type="NCBI Taxonomy" id="1419277"/>
    <lineage>
        <taxon>Bacteria</taxon>
        <taxon>Pseudomonadati</taxon>
        <taxon>Pseudomonadota</taxon>
        <taxon>Alphaproteobacteria</taxon>
        <taxon>Hyphomicrobiales</taxon>
        <taxon>Nitrobacteraceae</taxon>
        <taxon>Bradyrhizobium</taxon>
    </lineage>
</organism>
<keyword evidence="1" id="KW-0812">Transmembrane</keyword>
<evidence type="ECO:0000313" key="2">
    <source>
        <dbReference type="EMBL" id="WFU62371.1"/>
    </source>
</evidence>
<keyword evidence="3" id="KW-1185">Reference proteome</keyword>
<evidence type="ECO:0000256" key="1">
    <source>
        <dbReference type="SAM" id="Phobius"/>
    </source>
</evidence>
<protein>
    <submittedName>
        <fullName evidence="2">Uncharacterized protein</fullName>
    </submittedName>
</protein>
<accession>A0ABY8JD33</accession>
<proteinExistence type="predicted"/>
<reference evidence="2 3" key="1">
    <citation type="submission" date="2023-04" db="EMBL/GenBank/DDBJ databases">
        <title>Australian commercial rhizobial inoculants.</title>
        <authorList>
            <person name="Kohlmeier M.G."/>
            <person name="O'Hara G.W."/>
            <person name="Colombi E."/>
            <person name="Ramsay J.P."/>
            <person name="Terpolilli J."/>
        </authorList>
    </citation>
    <scope>NUCLEOTIDE SEQUENCE [LARGE SCALE GENOMIC DNA]</scope>
    <source>
        <strain evidence="2 3">CB627</strain>
    </source>
</reference>
<keyword evidence="1" id="KW-1133">Transmembrane helix</keyword>
<dbReference type="EMBL" id="CP121646">
    <property type="protein sequence ID" value="WFU62371.1"/>
    <property type="molecule type" value="Genomic_DNA"/>
</dbReference>
<dbReference type="Proteomes" id="UP001221546">
    <property type="component" value="Chromosome"/>
</dbReference>
<keyword evidence="1" id="KW-0472">Membrane</keyword>
<sequence length="48" mass="5206">MKMAVWSALGVFAAAVFTVGLFGWIARPFMNQAVRQMLSKVLSGSSRS</sequence>
<gene>
    <name evidence="2" type="ORF">QA636_33485</name>
</gene>
<dbReference type="RefSeq" id="WP_160321790.1">
    <property type="nucleotide sequence ID" value="NZ_CP121646.1"/>
</dbReference>